<organism evidence="3 4">
    <name type="scientific">Streptomyces tsukubensis</name>
    <dbReference type="NCBI Taxonomy" id="83656"/>
    <lineage>
        <taxon>Bacteria</taxon>
        <taxon>Bacillati</taxon>
        <taxon>Actinomycetota</taxon>
        <taxon>Actinomycetes</taxon>
        <taxon>Kitasatosporales</taxon>
        <taxon>Streptomycetaceae</taxon>
        <taxon>Streptomyces</taxon>
    </lineage>
</organism>
<keyword evidence="2" id="KW-1133">Transmembrane helix</keyword>
<sequence length="75" mass="8276">MTPETGSAPASAPPTGGADPAEARRVADAAYAREQRNLAEEKKNERYLWWYLGYFLFGIHAVAFVMILAIKHANP</sequence>
<dbReference type="OrthoDB" id="4330033at2"/>
<keyword evidence="2" id="KW-0812">Transmembrane</keyword>
<evidence type="ECO:0000256" key="1">
    <source>
        <dbReference type="SAM" id="MobiDB-lite"/>
    </source>
</evidence>
<evidence type="ECO:0000256" key="2">
    <source>
        <dbReference type="SAM" id="Phobius"/>
    </source>
</evidence>
<comment type="caution">
    <text evidence="3">The sequence shown here is derived from an EMBL/GenBank/DDBJ whole genome shotgun (WGS) entry which is preliminary data.</text>
</comment>
<proteinExistence type="predicted"/>
<dbReference type="RefSeq" id="WP_077968861.1">
    <property type="nucleotide sequence ID" value="NZ_CP045178.1"/>
</dbReference>
<dbReference type="Proteomes" id="UP000190539">
    <property type="component" value="Unassembled WGS sequence"/>
</dbReference>
<accession>A0A1V4A7J3</accession>
<evidence type="ECO:0000313" key="3">
    <source>
        <dbReference type="EMBL" id="OON78361.1"/>
    </source>
</evidence>
<feature type="transmembrane region" description="Helical" evidence="2">
    <location>
        <begin position="48"/>
        <end position="70"/>
    </location>
</feature>
<gene>
    <name evidence="3" type="ORF">B1H18_16320</name>
</gene>
<protein>
    <submittedName>
        <fullName evidence="3">Uncharacterized protein</fullName>
    </submittedName>
</protein>
<name>A0A1V4A7J3_9ACTN</name>
<reference evidence="3 4" key="1">
    <citation type="submission" date="2017-02" db="EMBL/GenBank/DDBJ databases">
        <title>Draft Genome Sequence of Streptomyces tsukubaensis F601, a Producer of the immunosuppressant tacrolimus FK506.</title>
        <authorList>
            <person name="Zong G."/>
            <person name="Zhong C."/>
            <person name="Fu J."/>
            <person name="Qin R."/>
            <person name="Cao G."/>
        </authorList>
    </citation>
    <scope>NUCLEOTIDE SEQUENCE [LARGE SCALE GENOMIC DNA]</scope>
    <source>
        <strain evidence="3 4">F601</strain>
    </source>
</reference>
<feature type="compositionally biased region" description="Low complexity" evidence="1">
    <location>
        <begin position="1"/>
        <end position="20"/>
    </location>
</feature>
<keyword evidence="2" id="KW-0472">Membrane</keyword>
<feature type="region of interest" description="Disordered" evidence="1">
    <location>
        <begin position="1"/>
        <end position="22"/>
    </location>
</feature>
<keyword evidence="4" id="KW-1185">Reference proteome</keyword>
<dbReference type="STRING" id="83656.B1H18_16320"/>
<dbReference type="AlphaFoldDB" id="A0A1V4A7J3"/>
<evidence type="ECO:0000313" key="4">
    <source>
        <dbReference type="Proteomes" id="UP000190539"/>
    </source>
</evidence>
<dbReference type="EMBL" id="MVFC01000012">
    <property type="protein sequence ID" value="OON78361.1"/>
    <property type="molecule type" value="Genomic_DNA"/>
</dbReference>